<keyword evidence="3" id="KW-1185">Reference proteome</keyword>
<feature type="region of interest" description="Disordered" evidence="1">
    <location>
        <begin position="176"/>
        <end position="270"/>
    </location>
</feature>
<feature type="compositionally biased region" description="Low complexity" evidence="1">
    <location>
        <begin position="57"/>
        <end position="70"/>
    </location>
</feature>
<protein>
    <submittedName>
        <fullName evidence="2">Uncharacterized protein</fullName>
    </submittedName>
</protein>
<sequence length="270" mass="29594">MQQQMQRWPISPTMNGLICISGVFGATKRPYRSHGPDPSSPPDIGDYDTTKPPRPRPTTSTTARPTTTTSTPPPKGKGPKGRKESPIRMMQRMASKAPGHVPFAQTQPPDRSLRIESLAILRTQERGKTQICDRRTPARLLRSVTKCFVSFCRVNANISAAIRTKCHERNSNGEIRAQSFGWPDKGKAKSGVRNSNLASPMGATKLETFSMSPDDVSSAPTGWLDRPRGASISPISLMENTHSEFARSSAPAPSPTGWRKSIPQVEKPHK</sequence>
<gene>
    <name evidence="2" type="ORF">OLEA9_A030328</name>
</gene>
<reference evidence="2 3" key="1">
    <citation type="submission" date="2019-12" db="EMBL/GenBank/DDBJ databases">
        <authorList>
            <person name="Alioto T."/>
            <person name="Alioto T."/>
            <person name="Gomez Garrido J."/>
        </authorList>
    </citation>
    <scope>NUCLEOTIDE SEQUENCE [LARGE SCALE GENOMIC DNA]</scope>
</reference>
<dbReference type="Proteomes" id="UP000594638">
    <property type="component" value="Unassembled WGS sequence"/>
</dbReference>
<name>A0A8S0RCN4_OLEEU</name>
<accession>A0A8S0RCN4</accession>
<evidence type="ECO:0000313" key="3">
    <source>
        <dbReference type="Proteomes" id="UP000594638"/>
    </source>
</evidence>
<dbReference type="Gramene" id="OE9A030328T1">
    <property type="protein sequence ID" value="OE9A030328C1"/>
    <property type="gene ID" value="OE9A030328"/>
</dbReference>
<evidence type="ECO:0000256" key="1">
    <source>
        <dbReference type="SAM" id="MobiDB-lite"/>
    </source>
</evidence>
<organism evidence="2 3">
    <name type="scientific">Olea europaea subsp. europaea</name>
    <dbReference type="NCBI Taxonomy" id="158383"/>
    <lineage>
        <taxon>Eukaryota</taxon>
        <taxon>Viridiplantae</taxon>
        <taxon>Streptophyta</taxon>
        <taxon>Embryophyta</taxon>
        <taxon>Tracheophyta</taxon>
        <taxon>Spermatophyta</taxon>
        <taxon>Magnoliopsida</taxon>
        <taxon>eudicotyledons</taxon>
        <taxon>Gunneridae</taxon>
        <taxon>Pentapetalae</taxon>
        <taxon>asterids</taxon>
        <taxon>lamiids</taxon>
        <taxon>Lamiales</taxon>
        <taxon>Oleaceae</taxon>
        <taxon>Oleeae</taxon>
        <taxon>Olea</taxon>
    </lineage>
</organism>
<feature type="region of interest" description="Disordered" evidence="1">
    <location>
        <begin position="27"/>
        <end position="86"/>
    </location>
</feature>
<proteinExistence type="predicted"/>
<evidence type="ECO:0000313" key="2">
    <source>
        <dbReference type="EMBL" id="CAA2976546.1"/>
    </source>
</evidence>
<dbReference type="EMBL" id="CACTIH010002465">
    <property type="protein sequence ID" value="CAA2976546.1"/>
    <property type="molecule type" value="Genomic_DNA"/>
</dbReference>
<dbReference type="AlphaFoldDB" id="A0A8S0RCN4"/>
<comment type="caution">
    <text evidence="2">The sequence shown here is derived from an EMBL/GenBank/DDBJ whole genome shotgun (WGS) entry which is preliminary data.</text>
</comment>